<dbReference type="Proteomes" id="UP000482800">
    <property type="component" value="Unassembled WGS sequence"/>
</dbReference>
<evidence type="ECO:0000313" key="4">
    <source>
        <dbReference type="Proteomes" id="UP000482800"/>
    </source>
</evidence>
<dbReference type="InterPro" id="IPR032466">
    <property type="entry name" value="Metal_Hydrolase"/>
</dbReference>
<dbReference type="Pfam" id="PF01979">
    <property type="entry name" value="Amidohydro_1"/>
    <property type="match status" value="1"/>
</dbReference>
<comment type="caution">
    <text evidence="3">The sequence shown here is derived from an EMBL/GenBank/DDBJ whole genome shotgun (WGS) entry which is preliminary data.</text>
</comment>
<dbReference type="InterPro" id="IPR050287">
    <property type="entry name" value="MTA/SAH_deaminase"/>
</dbReference>
<dbReference type="EMBL" id="BLPF01000004">
    <property type="protein sequence ID" value="GFJ85940.1"/>
    <property type="molecule type" value="Genomic_DNA"/>
</dbReference>
<dbReference type="GO" id="GO:0016810">
    <property type="term" value="F:hydrolase activity, acting on carbon-nitrogen (but not peptide) bonds"/>
    <property type="evidence" value="ECO:0007669"/>
    <property type="project" value="InterPro"/>
</dbReference>
<dbReference type="AlphaFoldDB" id="A0A6V8KR91"/>
<protein>
    <submittedName>
        <fullName evidence="3">Amidohydrolase</fullName>
    </submittedName>
</protein>
<sequence>MSEILIAAGHVVPGDGSPELAGSDVLVERGVITAVAPGLSAPPGATVIDAAGMVVMPGLVDGHRHVWQAPLRGTGADMTLPDYLGTLLGPILAAYTPADAELATRLGAAEALDAGITTVFDWSNTTTTAAHTDAVRDAFAAAGIRAVVGHVHPDHEAFARRIARGPATVSAGLAILGIEYGDRGETERAIHASRGLGLPVTMHAGGPAVRALHDAGLLERHVHLVHLNAVTAGDAKLLAGTGAGVTVTPVVEATMGHGASAYGRLHDAGARPGLGTDVVVNAPADLFEPLRDTLRTERLRTGAMPPAAGVLAAATVDSARAIGLDHLVGTVCVGKHADLVLLRGLPRPGAAAAVVAATPSDVDTVLVDGRVVKRAGRLLDHDLSALRRAGRELARRVLG</sequence>
<gene>
    <name evidence="3" type="ORF">Phou_101200</name>
</gene>
<dbReference type="Gene3D" id="2.30.40.10">
    <property type="entry name" value="Urease, subunit C, domain 1"/>
    <property type="match status" value="1"/>
</dbReference>
<proteinExistence type="predicted"/>
<name>A0A6V8KR91_9ACTN</name>
<dbReference type="InterPro" id="IPR006680">
    <property type="entry name" value="Amidohydro-rel"/>
</dbReference>
<evidence type="ECO:0000259" key="2">
    <source>
        <dbReference type="Pfam" id="PF01979"/>
    </source>
</evidence>
<evidence type="ECO:0000313" key="3">
    <source>
        <dbReference type="EMBL" id="GFJ85940.1"/>
    </source>
</evidence>
<dbReference type="RefSeq" id="WP_173071278.1">
    <property type="nucleotide sequence ID" value="NZ_BAABGO010000002.1"/>
</dbReference>
<dbReference type="PANTHER" id="PTHR43794">
    <property type="entry name" value="AMINOHYDROLASE SSNA-RELATED"/>
    <property type="match status" value="1"/>
</dbReference>
<keyword evidence="4" id="KW-1185">Reference proteome</keyword>
<feature type="domain" description="Amidohydrolase-related" evidence="2">
    <location>
        <begin position="54"/>
        <end position="372"/>
    </location>
</feature>
<dbReference type="Gene3D" id="3.20.20.140">
    <property type="entry name" value="Metal-dependent hydrolases"/>
    <property type="match status" value="1"/>
</dbReference>
<dbReference type="InterPro" id="IPR011059">
    <property type="entry name" value="Metal-dep_hydrolase_composite"/>
</dbReference>
<organism evidence="3 4">
    <name type="scientific">Phytohabitans houttuyneae</name>
    <dbReference type="NCBI Taxonomy" id="1076126"/>
    <lineage>
        <taxon>Bacteria</taxon>
        <taxon>Bacillati</taxon>
        <taxon>Actinomycetota</taxon>
        <taxon>Actinomycetes</taxon>
        <taxon>Micromonosporales</taxon>
        <taxon>Micromonosporaceae</taxon>
    </lineage>
</organism>
<evidence type="ECO:0000256" key="1">
    <source>
        <dbReference type="ARBA" id="ARBA00022801"/>
    </source>
</evidence>
<reference evidence="3 4" key="1">
    <citation type="submission" date="2020-03" db="EMBL/GenBank/DDBJ databases">
        <title>Whole genome shotgun sequence of Phytohabitans houttuyneae NBRC 108639.</title>
        <authorList>
            <person name="Komaki H."/>
            <person name="Tamura T."/>
        </authorList>
    </citation>
    <scope>NUCLEOTIDE SEQUENCE [LARGE SCALE GENOMIC DNA]</scope>
    <source>
        <strain evidence="3 4">NBRC 108639</strain>
    </source>
</reference>
<dbReference type="SUPFAM" id="SSF51556">
    <property type="entry name" value="Metallo-dependent hydrolases"/>
    <property type="match status" value="1"/>
</dbReference>
<keyword evidence="1 3" id="KW-0378">Hydrolase</keyword>
<dbReference type="PANTHER" id="PTHR43794:SF11">
    <property type="entry name" value="AMIDOHYDROLASE-RELATED DOMAIN-CONTAINING PROTEIN"/>
    <property type="match status" value="1"/>
</dbReference>
<dbReference type="SUPFAM" id="SSF51338">
    <property type="entry name" value="Composite domain of metallo-dependent hydrolases"/>
    <property type="match status" value="1"/>
</dbReference>
<accession>A0A6V8KR91</accession>
<reference evidence="3 4" key="2">
    <citation type="submission" date="2020-03" db="EMBL/GenBank/DDBJ databases">
        <authorList>
            <person name="Ichikawa N."/>
            <person name="Kimura A."/>
            <person name="Kitahashi Y."/>
            <person name="Uohara A."/>
        </authorList>
    </citation>
    <scope>NUCLEOTIDE SEQUENCE [LARGE SCALE GENOMIC DNA]</scope>
    <source>
        <strain evidence="3 4">NBRC 108639</strain>
    </source>
</reference>